<dbReference type="Gene3D" id="1.10.8.80">
    <property type="entry name" value="Magnesium chelatase subunit I, C-Terminal domain"/>
    <property type="match status" value="1"/>
</dbReference>
<keyword evidence="1" id="KW-0547">Nucleotide-binding</keyword>
<dbReference type="SUPFAM" id="SSF52540">
    <property type="entry name" value="P-loop containing nucleoside triphosphate hydrolases"/>
    <property type="match status" value="1"/>
</dbReference>
<proteinExistence type="inferred from homology"/>
<name>A0A1M4ZF47_9BURK</name>
<dbReference type="GO" id="GO:0016887">
    <property type="term" value="F:ATP hydrolysis activity"/>
    <property type="evidence" value="ECO:0007669"/>
    <property type="project" value="InterPro"/>
</dbReference>
<gene>
    <name evidence="5" type="ORF">SAMN02745117_01443</name>
</gene>
<keyword evidence="6" id="KW-1185">Reference proteome</keyword>
<dbReference type="PANTHER" id="PTHR42759:SF1">
    <property type="entry name" value="MAGNESIUM-CHELATASE SUBUNIT CHLD"/>
    <property type="match status" value="1"/>
</dbReference>
<dbReference type="Pfam" id="PF17863">
    <property type="entry name" value="AAA_lid_2"/>
    <property type="match status" value="1"/>
</dbReference>
<evidence type="ECO:0000313" key="5">
    <source>
        <dbReference type="EMBL" id="SHF16640.1"/>
    </source>
</evidence>
<dbReference type="STRING" id="1122156.SAMN02745117_01443"/>
<dbReference type="Proteomes" id="UP000184327">
    <property type="component" value="Unassembled WGS sequence"/>
</dbReference>
<dbReference type="FunFam" id="3.40.50.300:FF:000640">
    <property type="entry name" value="MoxR family ATPase"/>
    <property type="match status" value="1"/>
</dbReference>
<keyword evidence="2" id="KW-0067">ATP-binding</keyword>
<dbReference type="PANTHER" id="PTHR42759">
    <property type="entry name" value="MOXR FAMILY PROTEIN"/>
    <property type="match status" value="1"/>
</dbReference>
<protein>
    <submittedName>
        <fullName evidence="5">MoxR-like ATPase</fullName>
    </submittedName>
</protein>
<dbReference type="SMART" id="SM00382">
    <property type="entry name" value="AAA"/>
    <property type="match status" value="1"/>
</dbReference>
<dbReference type="PIRSF" id="PIRSF002849">
    <property type="entry name" value="AAA_ATPase_chaperone_MoxR_prd"/>
    <property type="match status" value="1"/>
</dbReference>
<comment type="similarity">
    <text evidence="3">Belongs to the MoxR family.</text>
</comment>
<evidence type="ECO:0000256" key="2">
    <source>
        <dbReference type="ARBA" id="ARBA00022840"/>
    </source>
</evidence>
<dbReference type="Gene3D" id="3.40.50.300">
    <property type="entry name" value="P-loop containing nucleotide triphosphate hydrolases"/>
    <property type="match status" value="1"/>
</dbReference>
<reference evidence="5 6" key="1">
    <citation type="submission" date="2016-11" db="EMBL/GenBank/DDBJ databases">
        <authorList>
            <person name="Jaros S."/>
            <person name="Januszkiewicz K."/>
            <person name="Wedrychowicz H."/>
        </authorList>
    </citation>
    <scope>NUCLEOTIDE SEQUENCE [LARGE SCALE GENOMIC DNA]</scope>
    <source>
        <strain evidence="5 6">DSM 16112</strain>
    </source>
</reference>
<dbReference type="CDD" id="cd00009">
    <property type="entry name" value="AAA"/>
    <property type="match status" value="1"/>
</dbReference>
<evidence type="ECO:0000256" key="1">
    <source>
        <dbReference type="ARBA" id="ARBA00022741"/>
    </source>
</evidence>
<dbReference type="GO" id="GO:0005524">
    <property type="term" value="F:ATP binding"/>
    <property type="evidence" value="ECO:0007669"/>
    <property type="project" value="UniProtKB-KW"/>
</dbReference>
<organism evidence="5 6">
    <name type="scientific">Lampropedia hyalina DSM 16112</name>
    <dbReference type="NCBI Taxonomy" id="1122156"/>
    <lineage>
        <taxon>Bacteria</taxon>
        <taxon>Pseudomonadati</taxon>
        <taxon>Pseudomonadota</taxon>
        <taxon>Betaproteobacteria</taxon>
        <taxon>Burkholderiales</taxon>
        <taxon>Comamonadaceae</taxon>
        <taxon>Lampropedia</taxon>
    </lineage>
</organism>
<feature type="domain" description="AAA+ ATPase" evidence="4">
    <location>
        <begin position="81"/>
        <end position="228"/>
    </location>
</feature>
<dbReference type="InterPro" id="IPR011703">
    <property type="entry name" value="ATPase_AAA-3"/>
</dbReference>
<dbReference type="EMBL" id="FQUZ01000014">
    <property type="protein sequence ID" value="SHF16640.1"/>
    <property type="molecule type" value="Genomic_DNA"/>
</dbReference>
<accession>A0A1M4ZF47</accession>
<dbReference type="InterPro" id="IPR027417">
    <property type="entry name" value="P-loop_NTPase"/>
</dbReference>
<dbReference type="Pfam" id="PF07726">
    <property type="entry name" value="AAA_3"/>
    <property type="match status" value="1"/>
</dbReference>
<evidence type="ECO:0000259" key="4">
    <source>
        <dbReference type="SMART" id="SM00382"/>
    </source>
</evidence>
<sequence length="372" mass="40320">MCDMAADRPSSLSPSERGACCLAMPYPGKLPMTLCAPTPNASPNDPSSHLLHALQQVRQQVHKRIVGQEDVLDEVLMALAAGGHALLVGVPGLAKTLLVRSLAEAMHLDFRRIQFTPDLVPSDITGTEVMEEDNATGQRVFRFVQGPIFASVVLADEINRAPPRTQAALLEAMQEHRVTAAGQTMNLPAPFFVLATQNPIEQEGTYPLPEAQLDRFLFDIRVGYPSIEEEIGILRATTAIDHQRIEPVLDAAQALALQRLVREIPATEAALRYATELVRATRAADSPVELVRQYVRWGAGPRAGQALILGAKAHALLDGRFTVAPEDIRRVAHPVLRHRVLLNFAADAEGISVEQIIDALLAQVAAPASTIV</sequence>
<evidence type="ECO:0000313" key="6">
    <source>
        <dbReference type="Proteomes" id="UP000184327"/>
    </source>
</evidence>
<dbReference type="AlphaFoldDB" id="A0A1M4ZF47"/>
<dbReference type="InterPro" id="IPR003593">
    <property type="entry name" value="AAA+_ATPase"/>
</dbReference>
<dbReference type="InterPro" id="IPR041628">
    <property type="entry name" value="ChlI/MoxR_AAA_lid"/>
</dbReference>
<dbReference type="InterPro" id="IPR050764">
    <property type="entry name" value="CbbQ/NirQ/NorQ/GpvN"/>
</dbReference>
<evidence type="ECO:0000256" key="3">
    <source>
        <dbReference type="ARBA" id="ARBA00061607"/>
    </source>
</evidence>